<dbReference type="Gene3D" id="3.40.140.80">
    <property type="match status" value="1"/>
</dbReference>
<gene>
    <name evidence="3" type="primary">lpxI</name>
    <name evidence="3" type="ORF">QO231_05700</name>
</gene>
<feature type="domain" description="LpxI N-terminal" evidence="2">
    <location>
        <begin position="3"/>
        <end position="126"/>
    </location>
</feature>
<keyword evidence="3" id="KW-0378">Hydrolase</keyword>
<comment type="caution">
    <text evidence="3">The sequence shown here is derived from an EMBL/GenBank/DDBJ whole genome shotgun (WGS) entry which is preliminary data.</text>
</comment>
<dbReference type="InterPro" id="IPR043167">
    <property type="entry name" value="LpxI_C_sf"/>
</dbReference>
<name>A0ABU3VB05_9RHOB</name>
<sequence length="267" mass="28021">MGLALIAGAGGLPHALVRQLETRPVVCALAGFEPDNLQVDETFRLETLGSLLAGLKTRAVREICLAGSINRPVIDPSAIDTATMPLVPLLQQALTRGDDGALRAVISVFEQAGFAVRSAHEIAPGLLPAAGCMTDCEPDDRARADAARAEEIVNAMSAVDVGQCCVVQAGQALAIETVYGTDWMLQSLSARPEAEPRGGLLFKAPKRNQDMRADMPTIGVDTIAAAAAVGLQGVVIETDGVMVLDQAEVGTACDRAGLFLWVRDRSH</sequence>
<dbReference type="PANTHER" id="PTHR39962">
    <property type="entry name" value="BLL4848 PROTEIN"/>
    <property type="match status" value="1"/>
</dbReference>
<dbReference type="EMBL" id="JASMWN010000003">
    <property type="protein sequence ID" value="MDU9003347.1"/>
    <property type="molecule type" value="Genomic_DNA"/>
</dbReference>
<dbReference type="InterPro" id="IPR053174">
    <property type="entry name" value="LpxI"/>
</dbReference>
<protein>
    <submittedName>
        <fullName evidence="3">UDP-2,3-diacylglucosamine diphosphatase LpxI</fullName>
        <ecNumber evidence="3">3.6.1.54</ecNumber>
    </submittedName>
</protein>
<proteinExistence type="predicted"/>
<dbReference type="EC" id="3.6.1.54" evidence="3"/>
<organism evidence="3 4">
    <name type="scientific">Sedimentitalea todarodis</name>
    <dbReference type="NCBI Taxonomy" id="1631240"/>
    <lineage>
        <taxon>Bacteria</taxon>
        <taxon>Pseudomonadati</taxon>
        <taxon>Pseudomonadota</taxon>
        <taxon>Alphaproteobacteria</taxon>
        <taxon>Rhodobacterales</taxon>
        <taxon>Paracoccaceae</taxon>
        <taxon>Sedimentitalea</taxon>
    </lineage>
</organism>
<reference evidence="4" key="1">
    <citation type="submission" date="2023-05" db="EMBL/GenBank/DDBJ databases">
        <title>Sedimentitalea sp. nov. JM2-8.</title>
        <authorList>
            <person name="Huang J."/>
        </authorList>
    </citation>
    <scope>NUCLEOTIDE SEQUENCE [LARGE SCALE GENOMIC DNA]</scope>
    <source>
        <strain evidence="4">KHS03</strain>
    </source>
</reference>
<dbReference type="Proteomes" id="UP001255416">
    <property type="component" value="Unassembled WGS sequence"/>
</dbReference>
<dbReference type="GO" id="GO:0016787">
    <property type="term" value="F:hydrolase activity"/>
    <property type="evidence" value="ECO:0007669"/>
    <property type="project" value="UniProtKB-KW"/>
</dbReference>
<evidence type="ECO:0000313" key="3">
    <source>
        <dbReference type="EMBL" id="MDU9003347.1"/>
    </source>
</evidence>
<dbReference type="InterPro" id="IPR010415">
    <property type="entry name" value="LpxI_C"/>
</dbReference>
<dbReference type="Gene3D" id="3.40.50.20">
    <property type="match status" value="1"/>
</dbReference>
<evidence type="ECO:0000259" key="2">
    <source>
        <dbReference type="Pfam" id="PF17930"/>
    </source>
</evidence>
<feature type="domain" description="LpxI C-terminal" evidence="1">
    <location>
        <begin position="130"/>
        <end position="261"/>
    </location>
</feature>
<evidence type="ECO:0000313" key="4">
    <source>
        <dbReference type="Proteomes" id="UP001255416"/>
    </source>
</evidence>
<dbReference type="Pfam" id="PF06230">
    <property type="entry name" value="LpxI_C"/>
    <property type="match status" value="1"/>
</dbReference>
<dbReference type="RefSeq" id="WP_316774166.1">
    <property type="nucleotide sequence ID" value="NZ_JASMWN010000003.1"/>
</dbReference>
<keyword evidence="4" id="KW-1185">Reference proteome</keyword>
<dbReference type="PANTHER" id="PTHR39962:SF1">
    <property type="entry name" value="LPXI FAMILY PROTEIN"/>
    <property type="match status" value="1"/>
</dbReference>
<dbReference type="Pfam" id="PF17930">
    <property type="entry name" value="LpxI_N"/>
    <property type="match status" value="1"/>
</dbReference>
<dbReference type="InterPro" id="IPR041255">
    <property type="entry name" value="LpxI_N"/>
</dbReference>
<accession>A0ABU3VB05</accession>
<evidence type="ECO:0000259" key="1">
    <source>
        <dbReference type="Pfam" id="PF06230"/>
    </source>
</evidence>